<evidence type="ECO:0000313" key="1">
    <source>
        <dbReference type="EMBL" id="BAY69406.1"/>
    </source>
</evidence>
<dbReference type="Proteomes" id="UP000217507">
    <property type="component" value="Chromosome"/>
</dbReference>
<proteinExistence type="predicted"/>
<evidence type="ECO:0000313" key="2">
    <source>
        <dbReference type="Proteomes" id="UP000217507"/>
    </source>
</evidence>
<dbReference type="EMBL" id="AP018216">
    <property type="protein sequence ID" value="BAY69406.1"/>
    <property type="molecule type" value="Genomic_DNA"/>
</dbReference>
<name>A0A1Z4KKB0_ANAVA</name>
<sequence>MGAAANKLSTQPNNLSSSANSCQLNTKAACTPLCAVISASGLTSAGCSNRFFSKRCIIADKDKSGFRAKYRPTNSKPKGKYPSHSHNCFATSNSLSIRSGVSASKDRNNCNAASGCNTSKDSCLMAAPNFWRVVINTLNLEDAPCR</sequence>
<accession>A0A1Z4KKB0</accession>
<dbReference type="AlphaFoldDB" id="A0A1Z4KKB0"/>
<gene>
    <name evidence="1" type="ORF">NIES23_22000</name>
</gene>
<protein>
    <submittedName>
        <fullName evidence="1">Uncharacterized protein</fullName>
    </submittedName>
</protein>
<reference evidence="1 2" key="1">
    <citation type="submission" date="2017-06" db="EMBL/GenBank/DDBJ databases">
        <title>Genome sequencing of cyanobaciteial culture collection at National Institute for Environmental Studies (NIES).</title>
        <authorList>
            <person name="Hirose Y."/>
            <person name="Shimura Y."/>
            <person name="Fujisawa T."/>
            <person name="Nakamura Y."/>
            <person name="Kawachi M."/>
        </authorList>
    </citation>
    <scope>NUCLEOTIDE SEQUENCE [LARGE SCALE GENOMIC DNA]</scope>
    <source>
        <strain evidence="1 2">NIES-23</strain>
    </source>
</reference>
<organism evidence="1 2">
    <name type="scientific">Trichormus variabilis NIES-23</name>
    <dbReference type="NCBI Taxonomy" id="1973479"/>
    <lineage>
        <taxon>Bacteria</taxon>
        <taxon>Bacillati</taxon>
        <taxon>Cyanobacteriota</taxon>
        <taxon>Cyanophyceae</taxon>
        <taxon>Nostocales</taxon>
        <taxon>Nostocaceae</taxon>
        <taxon>Trichormus</taxon>
    </lineage>
</organism>